<evidence type="ECO:0000256" key="1">
    <source>
        <dbReference type="ARBA" id="ARBA00004123"/>
    </source>
</evidence>
<reference evidence="4" key="1">
    <citation type="submission" date="2023-06" db="EMBL/GenBank/DDBJ databases">
        <title>Conoideocrella luteorostrata (Hypocreales: Clavicipitaceae), a potential biocontrol fungus for elongate hemlock scale in United States Christmas tree production areas.</title>
        <authorList>
            <person name="Barrett H."/>
            <person name="Lovett B."/>
            <person name="Macias A.M."/>
            <person name="Stajich J.E."/>
            <person name="Kasson M.T."/>
        </authorList>
    </citation>
    <scope>NUCLEOTIDE SEQUENCE</scope>
    <source>
        <strain evidence="4">ARSEF 14590</strain>
    </source>
</reference>
<evidence type="ECO:0000313" key="4">
    <source>
        <dbReference type="EMBL" id="KAK2601818.1"/>
    </source>
</evidence>
<dbReference type="PANTHER" id="PTHR37534">
    <property type="entry name" value="TRANSCRIPTIONAL ACTIVATOR PROTEIN UGA3"/>
    <property type="match status" value="1"/>
</dbReference>
<proteinExistence type="predicted"/>
<dbReference type="GO" id="GO:0045944">
    <property type="term" value="P:positive regulation of transcription by RNA polymerase II"/>
    <property type="evidence" value="ECO:0007669"/>
    <property type="project" value="TreeGrafter"/>
</dbReference>
<dbReference type="GO" id="GO:0003700">
    <property type="term" value="F:DNA-binding transcription factor activity"/>
    <property type="evidence" value="ECO:0007669"/>
    <property type="project" value="TreeGrafter"/>
</dbReference>
<dbReference type="InterPro" id="IPR021858">
    <property type="entry name" value="Fun_TF"/>
</dbReference>
<dbReference type="EMBL" id="JASWJB010000069">
    <property type="protein sequence ID" value="KAK2601818.1"/>
    <property type="molecule type" value="Genomic_DNA"/>
</dbReference>
<name>A0AAJ0CQZ6_9HYPO</name>
<evidence type="ECO:0000313" key="5">
    <source>
        <dbReference type="Proteomes" id="UP001251528"/>
    </source>
</evidence>
<dbReference type="GO" id="GO:0005634">
    <property type="term" value="C:nucleus"/>
    <property type="evidence" value="ECO:0007669"/>
    <property type="project" value="UniProtKB-SubCell"/>
</dbReference>
<protein>
    <submittedName>
        <fullName evidence="4">Uncharacterized protein</fullName>
    </submittedName>
</protein>
<gene>
    <name evidence="4" type="ORF">QQS21_004601</name>
</gene>
<comment type="caution">
    <text evidence="4">The sequence shown here is derived from an EMBL/GenBank/DDBJ whole genome shotgun (WGS) entry which is preliminary data.</text>
</comment>
<evidence type="ECO:0000256" key="3">
    <source>
        <dbReference type="SAM" id="MobiDB-lite"/>
    </source>
</evidence>
<keyword evidence="2" id="KW-0539">Nucleus</keyword>
<organism evidence="4 5">
    <name type="scientific">Conoideocrella luteorostrata</name>
    <dbReference type="NCBI Taxonomy" id="1105319"/>
    <lineage>
        <taxon>Eukaryota</taxon>
        <taxon>Fungi</taxon>
        <taxon>Dikarya</taxon>
        <taxon>Ascomycota</taxon>
        <taxon>Pezizomycotina</taxon>
        <taxon>Sordariomycetes</taxon>
        <taxon>Hypocreomycetidae</taxon>
        <taxon>Hypocreales</taxon>
        <taxon>Clavicipitaceae</taxon>
        <taxon>Conoideocrella</taxon>
    </lineage>
</organism>
<keyword evidence="5" id="KW-1185">Reference proteome</keyword>
<feature type="region of interest" description="Disordered" evidence="3">
    <location>
        <begin position="1"/>
        <end position="20"/>
    </location>
</feature>
<dbReference type="GO" id="GO:0000976">
    <property type="term" value="F:transcription cis-regulatory region binding"/>
    <property type="evidence" value="ECO:0007669"/>
    <property type="project" value="TreeGrafter"/>
</dbReference>
<dbReference type="Pfam" id="PF11951">
    <property type="entry name" value="Fungal_trans_2"/>
    <property type="match status" value="1"/>
</dbReference>
<dbReference type="PANTHER" id="PTHR37534:SF2">
    <property type="entry name" value="N-ACETYLTRANSFERASE DOMAIN-CONTAINING PROTEIN"/>
    <property type="match status" value="1"/>
</dbReference>
<accession>A0AAJ0CQZ6</accession>
<sequence>MNAQTNARTHHGSIGASNTLILPTPNVSHHGLTTTQSTLPFTAREAVLLRNYVENMALWADITDVQRHFELEVPRRSLYNPILRYAIFAFSSRHLNRNTQDATTEALKYYDKCLGLLIEAVDEKNGPVDEETLTAIAVLRQYEEMDADDKEFHLNGTSRIVNSMSILDFRGSLGEAAAWLCLRQDIYISLVRQRPLRSDLGNYLRSDVFKRSDDAAYASRMVFLLAKTLSIAFSSTTPCHSGNGLEGITSEVDGWFESKSPSFNPISEAKRSRAEGRLLPEMWLLSPFHGSFLASLDGKLEVNRDLAVGLQYYHIAKIVIAVSTPLVASTVMSSIREGKQREV</sequence>
<dbReference type="Proteomes" id="UP001251528">
    <property type="component" value="Unassembled WGS sequence"/>
</dbReference>
<comment type="subcellular location">
    <subcellularLocation>
        <location evidence="1">Nucleus</location>
    </subcellularLocation>
</comment>
<dbReference type="AlphaFoldDB" id="A0AAJ0CQZ6"/>
<evidence type="ECO:0000256" key="2">
    <source>
        <dbReference type="ARBA" id="ARBA00023242"/>
    </source>
</evidence>